<dbReference type="InterPro" id="IPR054612">
    <property type="entry name" value="Phage_capsid-like_C"/>
</dbReference>
<dbReference type="SUPFAM" id="SSF56563">
    <property type="entry name" value="Major capsid protein gp5"/>
    <property type="match status" value="1"/>
</dbReference>
<proteinExistence type="predicted"/>
<evidence type="ECO:0000256" key="1">
    <source>
        <dbReference type="ARBA" id="ARBA00004328"/>
    </source>
</evidence>
<comment type="caution">
    <text evidence="4">The sequence shown here is derived from an EMBL/GenBank/DDBJ whole genome shotgun (WGS) entry which is preliminary data.</text>
</comment>
<dbReference type="Pfam" id="PF05065">
    <property type="entry name" value="Phage_capsid"/>
    <property type="match status" value="1"/>
</dbReference>
<gene>
    <name evidence="4" type="ORF">ACFSUC_09390</name>
</gene>
<dbReference type="InterPro" id="IPR024455">
    <property type="entry name" value="Phage_capsid"/>
</dbReference>
<feature type="domain" description="Phage capsid-like C-terminal" evidence="3">
    <location>
        <begin position="114"/>
        <end position="369"/>
    </location>
</feature>
<evidence type="ECO:0000259" key="3">
    <source>
        <dbReference type="Pfam" id="PF05065"/>
    </source>
</evidence>
<dbReference type="RefSeq" id="WP_379929294.1">
    <property type="nucleotide sequence ID" value="NZ_JBHUMM010000015.1"/>
</dbReference>
<name>A0ABW5RB30_9BACL</name>
<evidence type="ECO:0000313" key="4">
    <source>
        <dbReference type="EMBL" id="MFD2671820.1"/>
    </source>
</evidence>
<organism evidence="4 5">
    <name type="scientific">Marinicrinis sediminis</name>
    <dbReference type="NCBI Taxonomy" id="1652465"/>
    <lineage>
        <taxon>Bacteria</taxon>
        <taxon>Bacillati</taxon>
        <taxon>Bacillota</taxon>
        <taxon>Bacilli</taxon>
        <taxon>Bacillales</taxon>
        <taxon>Paenibacillaceae</taxon>
    </lineage>
</organism>
<feature type="coiled-coil region" evidence="2">
    <location>
        <begin position="1"/>
        <end position="78"/>
    </location>
</feature>
<sequence>MRKIDELRNELETAKAEAQTLLDANYVTDAKAKMDQVKNLKEAIAIQEQLDAEELAVVQNKMDNKKETEKMANNAKQSANAVRAMIKRGMGRSLTEAENALLVPSTGDGTNGEGFILPEDIRTKIIEKVRQYKSFRDILGYVPTTALSGSWAVEDVETFSELVDFADGTEGSEPSDIKFTNVSFALKEKGAIIQLSNTLLKMTDNNLINYIATVFAKKAVVTENKMAIAALQNGKTAKAITGYEALKSSINKDIDEGVKYNMVIVTNQDGFDFLDSQTDGTGRPILQPNPANSTQKLFNGYRVEVFSNALLPTTGTTTKKAPIYYGNLAEAASFVDNGSYLFATSEHAGFTKNTTYARVIEHVDVVQVDASDKMYIYGQITLS</sequence>
<dbReference type="NCBIfam" id="TIGR01554">
    <property type="entry name" value="major_cap_HK97"/>
    <property type="match status" value="1"/>
</dbReference>
<evidence type="ECO:0000256" key="2">
    <source>
        <dbReference type="SAM" id="Coils"/>
    </source>
</evidence>
<keyword evidence="2" id="KW-0175">Coiled coil</keyword>
<keyword evidence="5" id="KW-1185">Reference proteome</keyword>
<comment type="subcellular location">
    <subcellularLocation>
        <location evidence="1">Virion</location>
    </subcellularLocation>
</comment>
<dbReference type="Proteomes" id="UP001597497">
    <property type="component" value="Unassembled WGS sequence"/>
</dbReference>
<dbReference type="EMBL" id="JBHUMM010000015">
    <property type="protein sequence ID" value="MFD2671820.1"/>
    <property type="molecule type" value="Genomic_DNA"/>
</dbReference>
<evidence type="ECO:0000313" key="5">
    <source>
        <dbReference type="Proteomes" id="UP001597497"/>
    </source>
</evidence>
<protein>
    <submittedName>
        <fullName evidence="4">Phage major capsid protein</fullName>
    </submittedName>
</protein>
<accession>A0ABW5RB30</accession>
<reference evidence="5" key="1">
    <citation type="journal article" date="2019" name="Int. J. Syst. Evol. Microbiol.">
        <title>The Global Catalogue of Microorganisms (GCM) 10K type strain sequencing project: providing services to taxonomists for standard genome sequencing and annotation.</title>
        <authorList>
            <consortium name="The Broad Institute Genomics Platform"/>
            <consortium name="The Broad Institute Genome Sequencing Center for Infectious Disease"/>
            <person name="Wu L."/>
            <person name="Ma J."/>
        </authorList>
    </citation>
    <scope>NUCLEOTIDE SEQUENCE [LARGE SCALE GENOMIC DNA]</scope>
    <source>
        <strain evidence="5">KCTC 33676</strain>
    </source>
</reference>